<keyword evidence="4 9" id="KW-0812">Transmembrane</keyword>
<keyword evidence="7 9" id="KW-0811">Translocation</keyword>
<dbReference type="HAMAP" id="MF_00422">
    <property type="entry name" value="SecE"/>
    <property type="match status" value="1"/>
</dbReference>
<dbReference type="PANTHER" id="PTHR33910">
    <property type="entry name" value="PROTEIN TRANSLOCASE SUBUNIT SECE"/>
    <property type="match status" value="1"/>
</dbReference>
<sequence length="126" mass="14048">MATSKKTKNASSTQEKKDNTQQQAKKTEDKAANLVKEDKKTPQSTAKNEKKSKKKSSEKGNKPNIFKRMVDFFKGVHHELKKVTWLTKDELLQRTGIVAGVVAIFTFLVWVVDSGLGGLAALLMNK</sequence>
<keyword evidence="3 9" id="KW-1003">Cell membrane</keyword>
<organism evidence="11 12">
    <name type="scientific">Acetobacterium fimetarium</name>
    <dbReference type="NCBI Taxonomy" id="52691"/>
    <lineage>
        <taxon>Bacteria</taxon>
        <taxon>Bacillati</taxon>
        <taxon>Bacillota</taxon>
        <taxon>Clostridia</taxon>
        <taxon>Eubacteriales</taxon>
        <taxon>Eubacteriaceae</taxon>
        <taxon>Acetobacterium</taxon>
    </lineage>
</organism>
<feature type="region of interest" description="Disordered" evidence="10">
    <location>
        <begin position="1"/>
        <end position="63"/>
    </location>
</feature>
<keyword evidence="5 9" id="KW-0653">Protein transport</keyword>
<dbReference type="RefSeq" id="WP_186841352.1">
    <property type="nucleotide sequence ID" value="NZ_WJBC01000003.1"/>
</dbReference>
<dbReference type="InterPro" id="IPR038379">
    <property type="entry name" value="SecE_sf"/>
</dbReference>
<dbReference type="Pfam" id="PF00584">
    <property type="entry name" value="SecE"/>
    <property type="match status" value="1"/>
</dbReference>
<evidence type="ECO:0000256" key="7">
    <source>
        <dbReference type="ARBA" id="ARBA00023010"/>
    </source>
</evidence>
<gene>
    <name evidence="9 11" type="primary">secE</name>
    <name evidence="11" type="ORF">GH808_03195</name>
</gene>
<feature type="transmembrane region" description="Helical" evidence="9">
    <location>
        <begin position="97"/>
        <end position="124"/>
    </location>
</feature>
<evidence type="ECO:0000256" key="10">
    <source>
        <dbReference type="SAM" id="MobiDB-lite"/>
    </source>
</evidence>
<comment type="similarity">
    <text evidence="9">Belongs to the SecE/SEC61-gamma family.</text>
</comment>
<feature type="compositionally biased region" description="Basic and acidic residues" evidence="10">
    <location>
        <begin position="14"/>
        <end position="41"/>
    </location>
</feature>
<comment type="function">
    <text evidence="9">Essential subunit of the Sec protein translocation channel SecYEG. Clamps together the 2 halves of SecY. May contact the channel plug during translocation.</text>
</comment>
<dbReference type="InterPro" id="IPR001901">
    <property type="entry name" value="Translocase_SecE/Sec61-g"/>
</dbReference>
<evidence type="ECO:0000256" key="4">
    <source>
        <dbReference type="ARBA" id="ARBA00022692"/>
    </source>
</evidence>
<dbReference type="InterPro" id="IPR005807">
    <property type="entry name" value="SecE_bac"/>
</dbReference>
<proteinExistence type="inferred from homology"/>
<evidence type="ECO:0000256" key="8">
    <source>
        <dbReference type="ARBA" id="ARBA00023136"/>
    </source>
</evidence>
<dbReference type="PANTHER" id="PTHR33910:SF1">
    <property type="entry name" value="PROTEIN TRANSLOCASE SUBUNIT SECE"/>
    <property type="match status" value="1"/>
</dbReference>
<reference evidence="11 12" key="1">
    <citation type="journal article" date="2020" name="mSystems">
        <title>Defining Genomic and Predicted Metabolic Features of the Acetobacterium Genus.</title>
        <authorList>
            <person name="Ross D.E."/>
            <person name="Marshall C.W."/>
            <person name="Gulliver D."/>
            <person name="May H.D."/>
            <person name="Norman R.S."/>
        </authorList>
    </citation>
    <scope>NUCLEOTIDE SEQUENCE [LARGE SCALE GENOMIC DNA]</scope>
    <source>
        <strain evidence="11 12">DSM 8238</strain>
    </source>
</reference>
<dbReference type="NCBIfam" id="TIGR00964">
    <property type="entry name" value="secE_bact"/>
    <property type="match status" value="1"/>
</dbReference>
<comment type="caution">
    <text evidence="11">The sequence shown here is derived from an EMBL/GenBank/DDBJ whole genome shotgun (WGS) entry which is preliminary data.</text>
</comment>
<evidence type="ECO:0000256" key="5">
    <source>
        <dbReference type="ARBA" id="ARBA00022927"/>
    </source>
</evidence>
<keyword evidence="2 9" id="KW-0813">Transport</keyword>
<accession>A0ABR6WSS3</accession>
<dbReference type="EMBL" id="WJBC01000003">
    <property type="protein sequence ID" value="MBC3803440.1"/>
    <property type="molecule type" value="Genomic_DNA"/>
</dbReference>
<dbReference type="Gene3D" id="1.20.5.1030">
    <property type="entry name" value="Preprotein translocase secy subunit"/>
    <property type="match status" value="1"/>
</dbReference>
<dbReference type="Proteomes" id="UP000603234">
    <property type="component" value="Unassembled WGS sequence"/>
</dbReference>
<keyword evidence="12" id="KW-1185">Reference proteome</keyword>
<protein>
    <recommendedName>
        <fullName evidence="9">Protein translocase subunit SecE</fullName>
    </recommendedName>
</protein>
<name>A0ABR6WSS3_9FIRM</name>
<comment type="subunit">
    <text evidence="9">Component of the Sec protein translocase complex. Heterotrimer consisting of SecY, SecE and SecG subunits. The heterotrimers can form oligomers, although 1 heterotrimer is thought to be able to translocate proteins. Interacts with the ribosome. Interacts with SecDF, and other proteins may be involved. Interacts with SecA.</text>
</comment>
<evidence type="ECO:0000256" key="6">
    <source>
        <dbReference type="ARBA" id="ARBA00022989"/>
    </source>
</evidence>
<evidence type="ECO:0000256" key="9">
    <source>
        <dbReference type="HAMAP-Rule" id="MF_00422"/>
    </source>
</evidence>
<keyword evidence="6 9" id="KW-1133">Transmembrane helix</keyword>
<comment type="subcellular location">
    <subcellularLocation>
        <location evidence="9">Cell membrane</location>
        <topology evidence="9">Single-pass membrane protein</topology>
    </subcellularLocation>
    <subcellularLocation>
        <location evidence="1">Membrane</location>
    </subcellularLocation>
</comment>
<evidence type="ECO:0000256" key="3">
    <source>
        <dbReference type="ARBA" id="ARBA00022475"/>
    </source>
</evidence>
<evidence type="ECO:0000256" key="2">
    <source>
        <dbReference type="ARBA" id="ARBA00022448"/>
    </source>
</evidence>
<evidence type="ECO:0000313" key="12">
    <source>
        <dbReference type="Proteomes" id="UP000603234"/>
    </source>
</evidence>
<keyword evidence="8 9" id="KW-0472">Membrane</keyword>
<evidence type="ECO:0000313" key="11">
    <source>
        <dbReference type="EMBL" id="MBC3803440.1"/>
    </source>
</evidence>
<evidence type="ECO:0000256" key="1">
    <source>
        <dbReference type="ARBA" id="ARBA00004370"/>
    </source>
</evidence>